<proteinExistence type="inferred from homology"/>
<dbReference type="RefSeq" id="WP_204418498.1">
    <property type="nucleotide sequence ID" value="NZ_JAFBED010000010.1"/>
</dbReference>
<protein>
    <submittedName>
        <fullName evidence="2">Alkaline shock family protein YloU</fullName>
    </submittedName>
</protein>
<dbReference type="InterPro" id="IPR005531">
    <property type="entry name" value="Asp23"/>
</dbReference>
<dbReference type="EMBL" id="JAFBED010000010">
    <property type="protein sequence ID" value="MBM7621724.1"/>
    <property type="molecule type" value="Genomic_DNA"/>
</dbReference>
<comment type="caution">
    <text evidence="2">The sequence shown here is derived from an EMBL/GenBank/DDBJ whole genome shotgun (WGS) entry which is preliminary data.</text>
</comment>
<keyword evidence="3" id="KW-1185">Reference proteome</keyword>
<reference evidence="2 3" key="1">
    <citation type="submission" date="2021-01" db="EMBL/GenBank/DDBJ databases">
        <title>Genomic Encyclopedia of Type Strains, Phase IV (KMG-IV): sequencing the most valuable type-strain genomes for metagenomic binning, comparative biology and taxonomic classification.</title>
        <authorList>
            <person name="Goeker M."/>
        </authorList>
    </citation>
    <scope>NUCLEOTIDE SEQUENCE [LARGE SCALE GENOMIC DNA]</scope>
    <source>
        <strain evidence="2 3">DSM 25879</strain>
    </source>
</reference>
<evidence type="ECO:0000256" key="1">
    <source>
        <dbReference type="ARBA" id="ARBA00005721"/>
    </source>
</evidence>
<dbReference type="PANTHER" id="PTHR34297:SF1">
    <property type="entry name" value="ASP23_GLS24 FAMILY ENVELOPE STRESS RESPONSE PROTEIN"/>
    <property type="match status" value="1"/>
</dbReference>
<organism evidence="2 3">
    <name type="scientific">Sutcliffiella tianshenii</name>
    <dbReference type="NCBI Taxonomy" id="1463404"/>
    <lineage>
        <taxon>Bacteria</taxon>
        <taxon>Bacillati</taxon>
        <taxon>Bacillota</taxon>
        <taxon>Bacilli</taxon>
        <taxon>Bacillales</taxon>
        <taxon>Bacillaceae</taxon>
        <taxon>Sutcliffiella</taxon>
    </lineage>
</organism>
<accession>A0ABS2P4C5</accession>
<gene>
    <name evidence="2" type="ORF">JOC95_003632</name>
</gene>
<dbReference type="PANTHER" id="PTHR34297">
    <property type="entry name" value="HYPOTHETICAL CYTOSOLIC PROTEIN-RELATED"/>
    <property type="match status" value="1"/>
</dbReference>
<dbReference type="Pfam" id="PF03780">
    <property type="entry name" value="Asp23"/>
    <property type="match status" value="1"/>
</dbReference>
<comment type="similarity">
    <text evidence="1">Belongs to the asp23 family.</text>
</comment>
<evidence type="ECO:0000313" key="3">
    <source>
        <dbReference type="Proteomes" id="UP000737402"/>
    </source>
</evidence>
<evidence type="ECO:0000313" key="2">
    <source>
        <dbReference type="EMBL" id="MBM7621724.1"/>
    </source>
</evidence>
<name>A0ABS2P4C5_9BACI</name>
<dbReference type="Proteomes" id="UP000737402">
    <property type="component" value="Unassembled WGS sequence"/>
</dbReference>
<sequence length="112" mass="12726">METKKRQIEVSTLLLQTITSICVSDIQGIKQISPRLLTKVYSLLQQEQRQSVIIQLDKEGMVTLDIFIAVAYDTSIPDACLRLQKHIKHEIEVMTGYKVKAVRVHVGGVYRS</sequence>